<gene>
    <name evidence="2" type="ORF">L21TH_1733</name>
</gene>
<keyword evidence="3" id="KW-1185">Reference proteome</keyword>
<keyword evidence="1" id="KW-0812">Transmembrane</keyword>
<name>R1CUA3_9FIRM</name>
<accession>R1CUA3</accession>
<proteinExistence type="predicted"/>
<feature type="transmembrane region" description="Helical" evidence="1">
    <location>
        <begin position="48"/>
        <end position="67"/>
    </location>
</feature>
<evidence type="ECO:0000313" key="2">
    <source>
        <dbReference type="EMBL" id="EOD00259.1"/>
    </source>
</evidence>
<feature type="transmembrane region" description="Helical" evidence="1">
    <location>
        <begin position="6"/>
        <end position="27"/>
    </location>
</feature>
<reference evidence="2 3" key="1">
    <citation type="journal article" date="2015" name="Geomicrobiol. J.">
        <title>Caldisalinibacter kiritimatiensis gen. nov., sp. nov., a moderately thermohalophilic thiosulfate-reducing bacterium from a hypersaline microbial mat.</title>
        <authorList>
            <person name="Ben Hania W."/>
            <person name="Joseph M."/>
            <person name="Fiebig A."/>
            <person name="Bunk B."/>
            <person name="Klenk H.-P."/>
            <person name="Fardeau M.-L."/>
            <person name="Spring S."/>
        </authorList>
    </citation>
    <scope>NUCLEOTIDE SEQUENCE [LARGE SCALE GENOMIC DNA]</scope>
    <source>
        <strain evidence="2 3">L21-TH-D2</strain>
    </source>
</reference>
<evidence type="ECO:0008006" key="4">
    <source>
        <dbReference type="Google" id="ProtNLM"/>
    </source>
</evidence>
<organism evidence="2 3">
    <name type="scientific">Caldisalinibacter kiritimatiensis</name>
    <dbReference type="NCBI Taxonomy" id="1304284"/>
    <lineage>
        <taxon>Bacteria</taxon>
        <taxon>Bacillati</taxon>
        <taxon>Bacillota</taxon>
        <taxon>Tissierellia</taxon>
        <taxon>Tissierellales</taxon>
        <taxon>Thermohalobacteraceae</taxon>
        <taxon>Caldisalinibacter</taxon>
    </lineage>
</organism>
<comment type="caution">
    <text evidence="2">The sequence shown here is derived from an EMBL/GenBank/DDBJ whole genome shotgun (WGS) entry which is preliminary data.</text>
</comment>
<dbReference type="EMBL" id="ARZA01000196">
    <property type="protein sequence ID" value="EOD00259.1"/>
    <property type="molecule type" value="Genomic_DNA"/>
</dbReference>
<evidence type="ECO:0000256" key="1">
    <source>
        <dbReference type="SAM" id="Phobius"/>
    </source>
</evidence>
<keyword evidence="1" id="KW-1133">Transmembrane helix</keyword>
<keyword evidence="1" id="KW-0472">Membrane</keyword>
<dbReference type="RefSeq" id="WP_006314210.1">
    <property type="nucleotide sequence ID" value="NZ_ARZA01000196.1"/>
</dbReference>
<evidence type="ECO:0000313" key="3">
    <source>
        <dbReference type="Proteomes" id="UP000013378"/>
    </source>
</evidence>
<dbReference type="AlphaFoldDB" id="R1CUA3"/>
<dbReference type="Proteomes" id="UP000013378">
    <property type="component" value="Unassembled WGS sequence"/>
</dbReference>
<sequence>MLYIGVILIAMGLYTIVKDVINIEVFIKEREIKKRKKFKTDGFYEFKLAVGLFAIVVGVFSLINYFYI</sequence>
<protein>
    <recommendedName>
        <fullName evidence="4">DUF3784 domain-containing protein</fullName>
    </recommendedName>
</protein>
<dbReference type="STRING" id="1304284.L21TH_1733"/>
<dbReference type="eggNOG" id="ENOG5033J49">
    <property type="taxonomic scope" value="Bacteria"/>
</dbReference>